<dbReference type="PROSITE" id="PS51257">
    <property type="entry name" value="PROKAR_LIPOPROTEIN"/>
    <property type="match status" value="1"/>
</dbReference>
<accession>A0AAU7EJZ9</accession>
<dbReference type="AlphaFoldDB" id="A0AAU7EJZ9"/>
<proteinExistence type="predicted"/>
<dbReference type="CDD" id="cd00146">
    <property type="entry name" value="PKD"/>
    <property type="match status" value="1"/>
</dbReference>
<dbReference type="RefSeq" id="WP_308991661.1">
    <property type="nucleotide sequence ID" value="NZ_CP155618.1"/>
</dbReference>
<sequence>MKNIKYIIGIFLSISMLFTSCQDDDNELGDLIAPSNIEIIVTYIDDGAESPAPGLGSGEIKVSAKADKATAYQFVIQGQTKLQKSGSVSHTFTTLGTNTYAVTVIAFGTGGVSSTKTIEVEVQALYEPPADLLTMLTSNSSRSWRIAYETPNYFGLGPVGTTRLGEYFPNGGTPDKSTSGMYDDRYIFNSDGTFTHDTGDDGAVFGRNGLINEIGGPGDGTADGDDILKYSYADYSESWTLTAPGGVETLSLSGLGFIGYYIGGSTPHSYKIFARTDNSMSLIATDGNNQFDWNFILIAD</sequence>
<organism evidence="1 2">
    <name type="scientific">Mariniflexile litorale</name>
    <dbReference type="NCBI Taxonomy" id="3045158"/>
    <lineage>
        <taxon>Bacteria</taxon>
        <taxon>Pseudomonadati</taxon>
        <taxon>Bacteroidota</taxon>
        <taxon>Flavobacteriia</taxon>
        <taxon>Flavobacteriales</taxon>
        <taxon>Flavobacteriaceae</taxon>
        <taxon>Mariniflexile</taxon>
    </lineage>
</organism>
<gene>
    <name evidence="1" type="ORF">QLS71_007445</name>
</gene>
<evidence type="ECO:0000313" key="2">
    <source>
        <dbReference type="Proteomes" id="UP001224325"/>
    </source>
</evidence>
<keyword evidence="2" id="KW-1185">Reference proteome</keyword>
<protein>
    <submittedName>
        <fullName evidence="1">Glucan endo-1,3-beta-D-glucosidase</fullName>
    </submittedName>
</protein>
<dbReference type="KEGG" id="mlil:QLS71_007445"/>
<dbReference type="Proteomes" id="UP001224325">
    <property type="component" value="Chromosome"/>
</dbReference>
<evidence type="ECO:0000313" key="1">
    <source>
        <dbReference type="EMBL" id="XBL15841.1"/>
    </source>
</evidence>
<dbReference type="EMBL" id="CP155618">
    <property type="protein sequence ID" value="XBL15841.1"/>
    <property type="molecule type" value="Genomic_DNA"/>
</dbReference>
<reference evidence="1" key="1">
    <citation type="submission" date="2024-04" db="EMBL/GenBank/DDBJ databases">
        <title>Mariniflexile litorale, isolated from the shallow sediments of the Sea of Japan.</title>
        <authorList>
            <person name="Romanenko L."/>
            <person name="Isaeva M."/>
        </authorList>
    </citation>
    <scope>NUCLEOTIDE SEQUENCE [LARGE SCALE GENOMIC DNA]</scope>
    <source>
        <strain evidence="1">KMM 9835</strain>
    </source>
</reference>
<name>A0AAU7EJZ9_9FLAO</name>